<feature type="compositionally biased region" description="Polar residues" evidence="1">
    <location>
        <begin position="196"/>
        <end position="211"/>
    </location>
</feature>
<evidence type="ECO:0000256" key="1">
    <source>
        <dbReference type="SAM" id="MobiDB-lite"/>
    </source>
</evidence>
<dbReference type="AlphaFoldDB" id="W9WL49"/>
<dbReference type="HOGENOM" id="CLU_936919_0_0_1"/>
<keyword evidence="3" id="KW-1185">Reference proteome</keyword>
<feature type="compositionally biased region" description="Low complexity" evidence="1">
    <location>
        <begin position="182"/>
        <end position="195"/>
    </location>
</feature>
<feature type="region of interest" description="Disordered" evidence="1">
    <location>
        <begin position="180"/>
        <end position="211"/>
    </location>
</feature>
<comment type="caution">
    <text evidence="2">The sequence shown here is derived from an EMBL/GenBank/DDBJ whole genome shotgun (WGS) entry which is preliminary data.</text>
</comment>
<evidence type="ECO:0000313" key="3">
    <source>
        <dbReference type="Proteomes" id="UP000019473"/>
    </source>
</evidence>
<evidence type="ECO:0000313" key="2">
    <source>
        <dbReference type="EMBL" id="EXJ59199.1"/>
    </source>
</evidence>
<dbReference type="VEuPathDB" id="FungiDB:A1O7_06631"/>
<reference evidence="2 3" key="1">
    <citation type="submission" date="2013-03" db="EMBL/GenBank/DDBJ databases">
        <title>The Genome Sequence of Cladophialophora yegresii CBS 114405.</title>
        <authorList>
            <consortium name="The Broad Institute Genomics Platform"/>
            <person name="Cuomo C."/>
            <person name="de Hoog S."/>
            <person name="Gorbushina A."/>
            <person name="Walker B."/>
            <person name="Young S.K."/>
            <person name="Zeng Q."/>
            <person name="Gargeya S."/>
            <person name="Fitzgerald M."/>
            <person name="Haas B."/>
            <person name="Abouelleil A."/>
            <person name="Allen A.W."/>
            <person name="Alvarado L."/>
            <person name="Arachchi H.M."/>
            <person name="Berlin A.M."/>
            <person name="Chapman S.B."/>
            <person name="Gainer-Dewar J."/>
            <person name="Goldberg J."/>
            <person name="Griggs A."/>
            <person name="Gujja S."/>
            <person name="Hansen M."/>
            <person name="Howarth C."/>
            <person name="Imamovic A."/>
            <person name="Ireland A."/>
            <person name="Larimer J."/>
            <person name="McCowan C."/>
            <person name="Murphy C."/>
            <person name="Pearson M."/>
            <person name="Poon T.W."/>
            <person name="Priest M."/>
            <person name="Roberts A."/>
            <person name="Saif S."/>
            <person name="Shea T."/>
            <person name="Sisk P."/>
            <person name="Sykes S."/>
            <person name="Wortman J."/>
            <person name="Nusbaum C."/>
            <person name="Birren B."/>
        </authorList>
    </citation>
    <scope>NUCLEOTIDE SEQUENCE [LARGE SCALE GENOMIC DNA]</scope>
    <source>
        <strain evidence="2 3">CBS 114405</strain>
    </source>
</reference>
<dbReference type="EMBL" id="AMGW01000004">
    <property type="protein sequence ID" value="EXJ59199.1"/>
    <property type="molecule type" value="Genomic_DNA"/>
</dbReference>
<gene>
    <name evidence="2" type="ORF">A1O7_06631</name>
</gene>
<protein>
    <submittedName>
        <fullName evidence="2">Uncharacterized protein</fullName>
    </submittedName>
</protein>
<organism evidence="2 3">
    <name type="scientific">Cladophialophora yegresii CBS 114405</name>
    <dbReference type="NCBI Taxonomy" id="1182544"/>
    <lineage>
        <taxon>Eukaryota</taxon>
        <taxon>Fungi</taxon>
        <taxon>Dikarya</taxon>
        <taxon>Ascomycota</taxon>
        <taxon>Pezizomycotina</taxon>
        <taxon>Eurotiomycetes</taxon>
        <taxon>Chaetothyriomycetidae</taxon>
        <taxon>Chaetothyriales</taxon>
        <taxon>Herpotrichiellaceae</taxon>
        <taxon>Cladophialophora</taxon>
    </lineage>
</organism>
<proteinExistence type="predicted"/>
<dbReference type="OrthoDB" id="10399528at2759"/>
<dbReference type="GeneID" id="19181207"/>
<name>W9WL49_9EURO</name>
<sequence length="297" mass="32917">MFGLSGWAARSAAQQLPLPSVSPEDTADEVSASYPSLEFFPDVFVDQTLRNFGVPAQERTIYSASALGITLLRENKQLYEELRSSHGHSVLQQIATMFTMSEELCLSGVQTFTHWLRQSPSHTIASLRRFMLEARGSFRELNRAEPGLSSEWVQCQEDLHLYTLFIEECGLHRQTGSTPIFSPSELKSPPLSETSTDPASAHSTSGHSNASSQRDFAAYRLIHSGIWPLIHRDSASTTVEASCEPGDLVLPEVWQSSPKAESSMEALIGWVYRGQLIASSFTVYVRVFIRLAQIGMS</sequence>
<dbReference type="RefSeq" id="XP_007758822.1">
    <property type="nucleotide sequence ID" value="XM_007760632.1"/>
</dbReference>
<accession>W9WL49</accession>
<dbReference type="Proteomes" id="UP000019473">
    <property type="component" value="Unassembled WGS sequence"/>
</dbReference>